<evidence type="ECO:0000313" key="2">
    <source>
        <dbReference type="EMBL" id="AAB61941.1"/>
    </source>
</evidence>
<keyword evidence="1" id="KW-0732">Signal</keyword>
<dbReference type="NCBIfam" id="TIGR02750">
    <property type="entry name" value="TraN_Ftype"/>
    <property type="match status" value="1"/>
</dbReference>
<evidence type="ECO:0000256" key="1">
    <source>
        <dbReference type="SAM" id="SignalP"/>
    </source>
</evidence>
<dbReference type="EMBL" id="AF005044">
    <property type="protein sequence ID" value="AAB61941.1"/>
    <property type="molecule type" value="Genomic_DNA"/>
</dbReference>
<dbReference type="InterPro" id="IPR014121">
    <property type="entry name" value="TraN_Ftype"/>
</dbReference>
<gene>
    <name evidence="2" type="primary">traN</name>
</gene>
<reference evidence="2" key="1">
    <citation type="submission" date="1997-05" db="EMBL/GenBank/DDBJ databases">
        <title>Plasmid specificity and interaction: the similarities and differences between the transfer regions of two compatible plasmids, F and R100-1.</title>
        <authorList>
            <person name="Klimke W.A."/>
            <person name="Fekete R."/>
            <person name="Manchak J."/>
            <person name="Anthony K."/>
            <person name="Frost L.S."/>
        </authorList>
    </citation>
    <scope>NUCLEOTIDE SEQUENCE</scope>
    <source>
        <plasmid evidence="2">R100-1</plasmid>
    </source>
</reference>
<feature type="signal peptide" evidence="1">
    <location>
        <begin position="1"/>
        <end position="18"/>
    </location>
</feature>
<sequence length="617" mass="66904">MKRILPLILALVAGMAQADSNSDYRAGSDFARQIQGQGTGSIQGFKPQESIPSYNANPDETKYYGGVTAGGDGGLKNDGTTEWATGETGKTITESFMNKPKDILSPDAPFIQTGRDVVNRTDSIVGNTGQQCSAQEINRSEFTNYTCERDTMVEEYCTRTASITGDWNTPDEHREVTIPHSQFRFSMNGLKLVFSVTAPVTGTEESASLSVYAAFFFLNSRYTFMNTTFNVGPGKRAVGYLPPVRGDRFAGDTGAGSDRVVAVLLTVIASRTGMVTGKSMNRLSVRASTFTLKLRMKVRDKEWVPRVEWVESCPFNKADGVLTGTECSEPGGSKTGVMEGKPWNITQACWAYRDKYVTQSADNGTCQKDVDNPACTLVSHQCAFYSAEGTCLHEYATYSCESRTSGKVMVCGGDVFSLGGECDKAQSGKSSDFGEAVSQLAALAAAGKDVAPLNGVDVRAFTGEAKFCRKAATGFSNSCKDGGWGLDLGLAKCNNEEKALGKAKDNKLTVSVGEFCSKKVLGVCLQKKRSYCQFDSKLAQIVQQQGRNGQLRIGFGSAKHPDCRGITVDELQKIQFDRLDFTNFYEDLMNNQKIPDSGVLTQKVKEQIADQLKQAGQ</sequence>
<protein>
    <submittedName>
        <fullName evidence="2">TraN</fullName>
    </submittedName>
</protein>
<geneLocation type="plasmid" evidence="2">
    <name>R100-1</name>
</geneLocation>
<dbReference type="NCBIfam" id="NF009011">
    <property type="entry name" value="PRK12355.1-5"/>
    <property type="match status" value="1"/>
</dbReference>
<feature type="chain" id="PRO_5004158754" evidence="1">
    <location>
        <begin position="19"/>
        <end position="617"/>
    </location>
</feature>
<keyword evidence="2" id="KW-0614">Plasmid</keyword>
<dbReference type="AlphaFoldDB" id="O32544"/>
<accession>O32544</accession>
<proteinExistence type="predicted"/>
<name>O32544_ECOLX</name>
<organism evidence="2">
    <name type="scientific">Escherichia coli</name>
    <dbReference type="NCBI Taxonomy" id="562"/>
    <lineage>
        <taxon>Bacteria</taxon>
        <taxon>Pseudomonadati</taxon>
        <taxon>Pseudomonadota</taxon>
        <taxon>Gammaproteobacteria</taxon>
        <taxon>Enterobacterales</taxon>
        <taxon>Enterobacteriaceae</taxon>
        <taxon>Escherichia</taxon>
    </lineage>
</organism>
<dbReference type="Pfam" id="PF06986">
    <property type="entry name" value="F_T4SS_TraN"/>
    <property type="match status" value="1"/>
</dbReference>